<keyword evidence="17" id="KW-0106">Calcium</keyword>
<evidence type="ECO:0000256" key="12">
    <source>
        <dbReference type="ARBA" id="ARBA00022670"/>
    </source>
</evidence>
<dbReference type="InterPro" id="IPR002035">
    <property type="entry name" value="VWF_A"/>
</dbReference>
<evidence type="ECO:0000256" key="23">
    <source>
        <dbReference type="ARBA" id="ARBA00033462"/>
    </source>
</evidence>
<dbReference type="GO" id="GO:0046872">
    <property type="term" value="F:metal ion binding"/>
    <property type="evidence" value="ECO:0007669"/>
    <property type="project" value="UniProtKB-KW"/>
</dbReference>
<keyword evidence="11" id="KW-0336">GPI-anchor</keyword>
<dbReference type="GO" id="GO:0006508">
    <property type="term" value="P:proteolysis"/>
    <property type="evidence" value="ECO:0007669"/>
    <property type="project" value="UniProtKB-KW"/>
</dbReference>
<comment type="function">
    <text evidence="21">Independently of its dipeptidase activity, acts as an adhesion receptor for neutrophil recruitment from bloodstream into inflamed lungs and liver.</text>
</comment>
<feature type="compositionally biased region" description="Basic and acidic residues" evidence="26">
    <location>
        <begin position="505"/>
        <end position="523"/>
    </location>
</feature>
<accession>A0A6B0R891</accession>
<dbReference type="CDD" id="cd01301">
    <property type="entry name" value="rDP_like"/>
    <property type="match status" value="1"/>
</dbReference>
<evidence type="ECO:0000259" key="28">
    <source>
        <dbReference type="PROSITE" id="PS50234"/>
    </source>
</evidence>
<feature type="compositionally biased region" description="Polar residues" evidence="26">
    <location>
        <begin position="586"/>
        <end position="600"/>
    </location>
</feature>
<dbReference type="InterPro" id="IPR032466">
    <property type="entry name" value="Metal_Hydrolase"/>
</dbReference>
<evidence type="ECO:0000256" key="8">
    <source>
        <dbReference type="ARBA" id="ARBA00012865"/>
    </source>
</evidence>
<dbReference type="PROSITE" id="PS00869">
    <property type="entry name" value="RENAL_DIPEPTIDASE_1"/>
    <property type="match status" value="1"/>
</dbReference>
<organism evidence="29 30">
    <name type="scientific">Bos mutus</name>
    <name type="common">wild yak</name>
    <dbReference type="NCBI Taxonomy" id="72004"/>
    <lineage>
        <taxon>Eukaryota</taxon>
        <taxon>Metazoa</taxon>
        <taxon>Chordata</taxon>
        <taxon>Craniata</taxon>
        <taxon>Vertebrata</taxon>
        <taxon>Euteleostomi</taxon>
        <taxon>Mammalia</taxon>
        <taxon>Eutheria</taxon>
        <taxon>Laurasiatheria</taxon>
        <taxon>Artiodactyla</taxon>
        <taxon>Ruminantia</taxon>
        <taxon>Pecora</taxon>
        <taxon>Bovidae</taxon>
        <taxon>Bovinae</taxon>
        <taxon>Bos</taxon>
    </lineage>
</organism>
<dbReference type="Gene3D" id="3.20.20.140">
    <property type="entry name" value="Metal-dependent hydrolases"/>
    <property type="match status" value="1"/>
</dbReference>
<dbReference type="PANTHER" id="PTHR10857:SF6">
    <property type="entry name" value="COPINE-7"/>
    <property type="match status" value="1"/>
</dbReference>
<dbReference type="Proteomes" id="UP000322234">
    <property type="component" value="Unassembled WGS sequence"/>
</dbReference>
<comment type="subunit">
    <text evidence="7">Homodimer; disulfide-linked.</text>
</comment>
<dbReference type="Pfam" id="PF01244">
    <property type="entry name" value="Peptidase_M19"/>
    <property type="match status" value="1"/>
</dbReference>
<evidence type="ECO:0000256" key="18">
    <source>
        <dbReference type="ARBA" id="ARBA00022997"/>
    </source>
</evidence>
<dbReference type="Pfam" id="PF07002">
    <property type="entry name" value="Copine"/>
    <property type="match status" value="1"/>
</dbReference>
<evidence type="ECO:0000256" key="6">
    <source>
        <dbReference type="ARBA" id="ARBA00009048"/>
    </source>
</evidence>
<feature type="region of interest" description="Disordered" evidence="26">
    <location>
        <begin position="505"/>
        <end position="526"/>
    </location>
</feature>
<evidence type="ECO:0000256" key="22">
    <source>
        <dbReference type="ARBA" id="ARBA00032451"/>
    </source>
</evidence>
<keyword evidence="19" id="KW-0482">Metalloprotease</keyword>
<evidence type="ECO:0000256" key="4">
    <source>
        <dbReference type="ARBA" id="ARBA00001947"/>
    </source>
</evidence>
<evidence type="ECO:0000256" key="16">
    <source>
        <dbReference type="ARBA" id="ARBA00022833"/>
    </source>
</evidence>
<comment type="catalytic activity">
    <reaction evidence="2">
        <text>a beta-lactam + H2O = a substituted beta-amino acid</text>
        <dbReference type="Rhea" id="RHEA:20401"/>
        <dbReference type="ChEBI" id="CHEBI:15377"/>
        <dbReference type="ChEBI" id="CHEBI:35627"/>
        <dbReference type="ChEBI" id="CHEBI:140347"/>
        <dbReference type="EC" id="3.5.2.6"/>
    </reaction>
</comment>
<keyword evidence="12" id="KW-0645">Protease</keyword>
<evidence type="ECO:0000313" key="30">
    <source>
        <dbReference type="Proteomes" id="UP000322234"/>
    </source>
</evidence>
<comment type="caution">
    <text evidence="29">The sequence shown here is derived from an EMBL/GenBank/DDBJ whole genome shotgun (WGS) entry which is preliminary data.</text>
</comment>
<dbReference type="InterPro" id="IPR008257">
    <property type="entry name" value="Pept_M19"/>
</dbReference>
<dbReference type="GO" id="GO:0005544">
    <property type="term" value="F:calcium-dependent phospholipid binding"/>
    <property type="evidence" value="ECO:0007669"/>
    <property type="project" value="InterPro"/>
</dbReference>
<dbReference type="CDD" id="cd04048">
    <property type="entry name" value="C2A_Copine"/>
    <property type="match status" value="1"/>
</dbReference>
<keyword evidence="30" id="KW-1185">Reference proteome</keyword>
<dbReference type="GO" id="GO:0008800">
    <property type="term" value="F:beta-lactamase activity"/>
    <property type="evidence" value="ECO:0007669"/>
    <property type="project" value="UniProtKB-EC"/>
</dbReference>
<comment type="catalytic activity">
    <reaction evidence="24">
        <text>leukotriene D4 + H2O = leukotriene E4 + glycine</text>
        <dbReference type="Rhea" id="RHEA:48616"/>
        <dbReference type="ChEBI" id="CHEBI:15377"/>
        <dbReference type="ChEBI" id="CHEBI:57305"/>
        <dbReference type="ChEBI" id="CHEBI:57462"/>
        <dbReference type="ChEBI" id="CHEBI:63166"/>
    </reaction>
</comment>
<keyword evidence="14" id="KW-0677">Repeat</keyword>
<dbReference type="GO" id="GO:0071277">
    <property type="term" value="P:cellular response to calcium ion"/>
    <property type="evidence" value="ECO:0007669"/>
    <property type="project" value="TreeGrafter"/>
</dbReference>
<dbReference type="GO" id="GO:0016324">
    <property type="term" value="C:apical plasma membrane"/>
    <property type="evidence" value="ECO:0007669"/>
    <property type="project" value="UniProtKB-SubCell"/>
</dbReference>
<evidence type="ECO:0000256" key="20">
    <source>
        <dbReference type="ARBA" id="ARBA00023098"/>
    </source>
</evidence>
<dbReference type="InterPro" id="IPR010734">
    <property type="entry name" value="Copine_C"/>
</dbReference>
<dbReference type="InterPro" id="IPR000008">
    <property type="entry name" value="C2_dom"/>
</dbReference>
<evidence type="ECO:0000256" key="11">
    <source>
        <dbReference type="ARBA" id="ARBA00022622"/>
    </source>
</evidence>
<evidence type="ECO:0000256" key="14">
    <source>
        <dbReference type="ARBA" id="ARBA00022737"/>
    </source>
</evidence>
<dbReference type="FunFam" id="2.60.40.150:FF:000099">
    <property type="entry name" value="Copine 3"/>
    <property type="match status" value="1"/>
</dbReference>
<dbReference type="EC" id="3.4.13.19" evidence="9"/>
<dbReference type="GO" id="GO:0070573">
    <property type="term" value="F:metallodipeptidase activity"/>
    <property type="evidence" value="ECO:0007669"/>
    <property type="project" value="InterPro"/>
</dbReference>
<feature type="domain" description="C2" evidence="27">
    <location>
        <begin position="1"/>
        <end position="121"/>
    </location>
</feature>
<comment type="catalytic activity">
    <reaction evidence="1">
        <text>glycyldehydrophenylalanine + H2O = 2,3-didehydrophenylalanine + glycine</text>
        <dbReference type="Rhea" id="RHEA:62704"/>
        <dbReference type="ChEBI" id="CHEBI:15377"/>
        <dbReference type="ChEBI" id="CHEBI:57305"/>
        <dbReference type="ChEBI" id="CHEBI:145925"/>
        <dbReference type="ChEBI" id="CHEBI:145926"/>
    </reaction>
</comment>
<evidence type="ECO:0000256" key="9">
    <source>
        <dbReference type="ARBA" id="ARBA00013110"/>
    </source>
</evidence>
<name>A0A6B0R891_9CETA</name>
<gene>
    <name evidence="29" type="ORF">E5288_WYG003210</name>
</gene>
<dbReference type="InterPro" id="IPR045052">
    <property type="entry name" value="Copine"/>
</dbReference>
<evidence type="ECO:0000259" key="27">
    <source>
        <dbReference type="PROSITE" id="PS50004"/>
    </source>
</evidence>
<protein>
    <recommendedName>
        <fullName evidence="10">Dipeptidase 1</fullName>
        <ecNumber evidence="9">3.4.13.19</ecNumber>
        <ecNumber evidence="8">3.5.2.6</ecNumber>
    </recommendedName>
    <alternativeName>
        <fullName evidence="22">Beta-lactamase</fullName>
    </alternativeName>
    <alternativeName>
        <fullName evidence="23">Microsomal dipeptidase</fullName>
    </alternativeName>
</protein>
<evidence type="ECO:0000313" key="29">
    <source>
        <dbReference type="EMBL" id="MXQ86399.1"/>
    </source>
</evidence>
<dbReference type="Gene3D" id="2.60.40.150">
    <property type="entry name" value="C2 domain"/>
    <property type="match status" value="2"/>
</dbReference>
<evidence type="ECO:0000256" key="3">
    <source>
        <dbReference type="ARBA" id="ARBA00001670"/>
    </source>
</evidence>
<proteinExistence type="inferred from homology"/>
<evidence type="ECO:0000256" key="24">
    <source>
        <dbReference type="ARBA" id="ARBA00048210"/>
    </source>
</evidence>
<comment type="subcellular location">
    <subcellularLocation>
        <location evidence="5">Apical cell membrane</location>
        <topology evidence="5">Lipid-anchor</topology>
        <topology evidence="5">GPI-anchor</topology>
    </subcellularLocation>
</comment>
<keyword evidence="15" id="KW-0378">Hydrolase</keyword>
<dbReference type="FunFam" id="2.60.40.150:FF:000132">
    <property type="entry name" value="Copine 7"/>
    <property type="match status" value="1"/>
</dbReference>
<evidence type="ECO:0000256" key="1">
    <source>
        <dbReference type="ARBA" id="ARBA00000437"/>
    </source>
</evidence>
<keyword evidence="11" id="KW-0449">Lipoprotein</keyword>
<dbReference type="CDD" id="cd04047">
    <property type="entry name" value="C2B_Copine"/>
    <property type="match status" value="1"/>
</dbReference>
<dbReference type="Pfam" id="PF00168">
    <property type="entry name" value="C2"/>
    <property type="match status" value="2"/>
</dbReference>
<evidence type="ECO:0000256" key="25">
    <source>
        <dbReference type="ARBA" id="ARBA00048518"/>
    </source>
</evidence>
<dbReference type="SUPFAM" id="SSF51556">
    <property type="entry name" value="Metallo-dependent hydrolases"/>
    <property type="match status" value="1"/>
</dbReference>
<evidence type="ECO:0000256" key="2">
    <source>
        <dbReference type="ARBA" id="ARBA00001526"/>
    </source>
</evidence>
<dbReference type="EMBL" id="VBQZ03000032">
    <property type="protein sequence ID" value="MXQ86399.1"/>
    <property type="molecule type" value="Genomic_DNA"/>
</dbReference>
<dbReference type="PROSITE" id="PS50004">
    <property type="entry name" value="C2"/>
    <property type="match status" value="2"/>
</dbReference>
<keyword evidence="18" id="KW-0224">Dipeptidase</keyword>
<evidence type="ECO:0000256" key="15">
    <source>
        <dbReference type="ARBA" id="ARBA00022801"/>
    </source>
</evidence>
<evidence type="ECO:0000256" key="10">
    <source>
        <dbReference type="ARBA" id="ARBA00018832"/>
    </source>
</evidence>
<dbReference type="GO" id="GO:0006629">
    <property type="term" value="P:lipid metabolic process"/>
    <property type="evidence" value="ECO:0007669"/>
    <property type="project" value="UniProtKB-KW"/>
</dbReference>
<dbReference type="FunFam" id="3.20.20.140:FF:000030">
    <property type="entry name" value="Dipeptidase"/>
    <property type="match status" value="1"/>
</dbReference>
<dbReference type="InterPro" id="IPR036465">
    <property type="entry name" value="vWFA_dom_sf"/>
</dbReference>
<dbReference type="PANTHER" id="PTHR10857">
    <property type="entry name" value="COPINE"/>
    <property type="match status" value="1"/>
</dbReference>
<dbReference type="AlphaFoldDB" id="A0A6B0R891"/>
<sequence>MQVLQDHLRAGGWDREPCRLQQRQRVSGQCPGRILSPSSKGLLTQGRLQVDRTEVVRSSLHPVFSKVFTLDYYFEEVQKLRFEVYDTHGPSSLSCQEDDFLGGMECTLGQIVAQKKVTRALLLKFGRNAGKSTITVIAEDISGNNGYVELSFRARKLDDKDLFSKSDPFLELYRINDDQSEQLVYRTEVVKNDLSPTWQPFKVSLSSLCSCEESRPLKGLVWDYDSRGKHDFIGEFSTTFEEMQKAFGEDQAQWDCVNSKYKQKKRNYKNSGVVILADLKLYRVYSFLDYVMGGCQIHFTVAIDFTASNGDPRNSCSLHYINPFQPNEYLQALVAVGEICQDYDSDKRLSALGFGARIPPKYEVSHDFAINFNPEDDECEGIQGVVEAYQNCLPRVQLYGPTNVAPIISKVARTAAAEERTREASQYYILLILTDGVVTDMADTREAIVRASHLPMSIIIVGVGNADFTDMQVLDGDDGVLRSPRGEPALRDIVQFVPFRELKSTDATAEKSDHVHKQPDPEPHQGTQAVSYWREEAEWTPHSTSPPGYRLGTYGHAHSLTPGNVSSVINLQESSAAEVPELNVNDPDSWSGQTHSSSRQRVPRDSAMWTGWWLWPLVAVCTADQFRDNAVRLMQSTPVIDGHNDLPWQLLKRFNNQLQDPRANLTSLNGTHTNIPKLKAGFVGAQFWSAYTPCDTQNKDSVKRTLEQIDVIQRMCQLYPETFLCVTDSAGIQQAFQEGKVASLVGVEGGHSIDSSLGVLRALYHLGMRYLTLTHSCNTPWADNWLVDTGEDEAQSQGLSSFGQSVVKEMNRLGVIIDLAHVSVATMEAALQLSKAPVIFSHSSAYSVCQHRRNVPDHVLQLVKQTGSLVMVNFYNDYVSCKAEANLSQVADHLDYIKKVAGAGAVGFGGDYDGVSRLPSGLEDVSKYPDLVAELLRRQWTEEEVRGALAENLLRVFKAVEQASDHKQAPGEEPIPLGQLEASCRTNYGYSGAPSLHLQPGTLLASLVTLLLSLCLL</sequence>
<evidence type="ECO:0000256" key="19">
    <source>
        <dbReference type="ARBA" id="ARBA00023049"/>
    </source>
</evidence>
<evidence type="ECO:0000256" key="5">
    <source>
        <dbReference type="ARBA" id="ARBA00004303"/>
    </source>
</evidence>
<evidence type="ECO:0000256" key="21">
    <source>
        <dbReference type="ARBA" id="ARBA00029402"/>
    </source>
</evidence>
<keyword evidence="20" id="KW-0443">Lipid metabolism</keyword>
<reference evidence="29" key="1">
    <citation type="submission" date="2019-10" db="EMBL/GenBank/DDBJ databases">
        <title>The sequence and de novo assembly of the wild yak genome.</title>
        <authorList>
            <person name="Liu Y."/>
        </authorList>
    </citation>
    <scope>NUCLEOTIDE SEQUENCE [LARGE SCALE GENOMIC DNA]</scope>
    <source>
        <strain evidence="29">WY2019</strain>
    </source>
</reference>
<dbReference type="SMART" id="SM00239">
    <property type="entry name" value="C2"/>
    <property type="match status" value="2"/>
</dbReference>
<evidence type="ECO:0000256" key="26">
    <source>
        <dbReference type="SAM" id="MobiDB-lite"/>
    </source>
</evidence>
<feature type="region of interest" description="Disordered" evidence="26">
    <location>
        <begin position="582"/>
        <end position="602"/>
    </location>
</feature>
<keyword evidence="13" id="KW-0479">Metal-binding</keyword>
<comment type="catalytic activity">
    <reaction evidence="25">
        <text>L-cystine-bis-glycine + 2 H2O = L-cystine + 2 glycine</text>
        <dbReference type="Rhea" id="RHEA:60520"/>
        <dbReference type="ChEBI" id="CHEBI:15377"/>
        <dbReference type="ChEBI" id="CHEBI:35491"/>
        <dbReference type="ChEBI" id="CHEBI:57305"/>
        <dbReference type="ChEBI" id="CHEBI:143812"/>
    </reaction>
</comment>
<dbReference type="SUPFAM" id="SSF53300">
    <property type="entry name" value="vWA-like"/>
    <property type="match status" value="1"/>
</dbReference>
<dbReference type="FunFam" id="3.40.50.410:FF:000042">
    <property type="entry name" value="Copine 4"/>
    <property type="match status" value="1"/>
</dbReference>
<dbReference type="GO" id="GO:0098552">
    <property type="term" value="C:side of membrane"/>
    <property type="evidence" value="ECO:0007669"/>
    <property type="project" value="UniProtKB-KW"/>
</dbReference>
<dbReference type="SUPFAM" id="SSF49562">
    <property type="entry name" value="C2 domain (Calcium/lipid-binding domain, CaLB)"/>
    <property type="match status" value="2"/>
</dbReference>
<feature type="domain" description="C2" evidence="27">
    <location>
        <begin position="128"/>
        <end position="255"/>
    </location>
</feature>
<dbReference type="PROSITE" id="PS51365">
    <property type="entry name" value="RENAL_DIPEPTIDASE_2"/>
    <property type="match status" value="1"/>
</dbReference>
<comment type="similarity">
    <text evidence="6">Belongs to the copine family.</text>
</comment>
<comment type="cofactor">
    <cofactor evidence="4">
        <name>Zn(2+)</name>
        <dbReference type="ChEBI" id="CHEBI:29105"/>
    </cofactor>
</comment>
<evidence type="ECO:0000256" key="13">
    <source>
        <dbReference type="ARBA" id="ARBA00022723"/>
    </source>
</evidence>
<dbReference type="InterPro" id="IPR000180">
    <property type="entry name" value="Dipep_AS"/>
</dbReference>
<dbReference type="SMART" id="SM00327">
    <property type="entry name" value="VWA"/>
    <property type="match status" value="1"/>
</dbReference>
<dbReference type="EC" id="3.5.2.6" evidence="8"/>
<keyword evidence="11" id="KW-0472">Membrane</keyword>
<comment type="catalytic activity">
    <reaction evidence="3">
        <text>an L-aminoacyl-L-amino acid + H2O = 2 an L-alpha-amino acid</text>
        <dbReference type="Rhea" id="RHEA:48940"/>
        <dbReference type="ChEBI" id="CHEBI:15377"/>
        <dbReference type="ChEBI" id="CHEBI:59869"/>
        <dbReference type="ChEBI" id="CHEBI:77460"/>
        <dbReference type="EC" id="3.4.13.19"/>
    </reaction>
</comment>
<keyword evidence="11" id="KW-0325">Glycoprotein</keyword>
<keyword evidence="16" id="KW-0862">Zinc</keyword>
<feature type="domain" description="VWFA" evidence="28">
    <location>
        <begin position="298"/>
        <end position="497"/>
    </location>
</feature>
<dbReference type="InterPro" id="IPR037768">
    <property type="entry name" value="C2B_Copine"/>
</dbReference>
<evidence type="ECO:0000256" key="7">
    <source>
        <dbReference type="ARBA" id="ARBA00011748"/>
    </source>
</evidence>
<dbReference type="InterPro" id="IPR035892">
    <property type="entry name" value="C2_domain_sf"/>
</dbReference>
<dbReference type="PROSITE" id="PS50234">
    <property type="entry name" value="VWFA"/>
    <property type="match status" value="1"/>
</dbReference>
<evidence type="ECO:0000256" key="17">
    <source>
        <dbReference type="ARBA" id="ARBA00022837"/>
    </source>
</evidence>